<name>A0ABV7YHA6_9ACTN</name>
<feature type="domain" description="AB hydrolase-1" evidence="3">
    <location>
        <begin position="104"/>
        <end position="213"/>
    </location>
</feature>
<evidence type="ECO:0000313" key="4">
    <source>
        <dbReference type="EMBL" id="MFC3764735.1"/>
    </source>
</evidence>
<dbReference type="InterPro" id="IPR029058">
    <property type="entry name" value="AB_hydrolase_fold"/>
</dbReference>
<keyword evidence="4" id="KW-0378">Hydrolase</keyword>
<feature type="compositionally biased region" description="Low complexity" evidence="1">
    <location>
        <begin position="35"/>
        <end position="59"/>
    </location>
</feature>
<dbReference type="RefSeq" id="WP_205121627.1">
    <property type="nucleotide sequence ID" value="NZ_JAFBCM010000001.1"/>
</dbReference>
<dbReference type="Gene3D" id="3.40.50.1820">
    <property type="entry name" value="alpha/beta hydrolase"/>
    <property type="match status" value="1"/>
</dbReference>
<feature type="region of interest" description="Disordered" evidence="1">
    <location>
        <begin position="32"/>
        <end position="78"/>
    </location>
</feature>
<dbReference type="SUPFAM" id="SSF53474">
    <property type="entry name" value="alpha/beta-Hydrolases"/>
    <property type="match status" value="1"/>
</dbReference>
<reference evidence="5" key="1">
    <citation type="journal article" date="2019" name="Int. J. Syst. Evol. Microbiol.">
        <title>The Global Catalogue of Microorganisms (GCM) 10K type strain sequencing project: providing services to taxonomists for standard genome sequencing and annotation.</title>
        <authorList>
            <consortium name="The Broad Institute Genomics Platform"/>
            <consortium name="The Broad Institute Genome Sequencing Center for Infectious Disease"/>
            <person name="Wu L."/>
            <person name="Ma J."/>
        </authorList>
    </citation>
    <scope>NUCLEOTIDE SEQUENCE [LARGE SCALE GENOMIC DNA]</scope>
    <source>
        <strain evidence="5">CGMCC 4.7241</strain>
    </source>
</reference>
<dbReference type="Pfam" id="PF12697">
    <property type="entry name" value="Abhydrolase_6"/>
    <property type="match status" value="1"/>
</dbReference>
<dbReference type="InterPro" id="IPR000073">
    <property type="entry name" value="AB_hydrolase_1"/>
</dbReference>
<evidence type="ECO:0000313" key="5">
    <source>
        <dbReference type="Proteomes" id="UP001595699"/>
    </source>
</evidence>
<feature type="chain" id="PRO_5046084608" evidence="2">
    <location>
        <begin position="28"/>
        <end position="296"/>
    </location>
</feature>
<feature type="signal peptide" evidence="2">
    <location>
        <begin position="1"/>
        <end position="27"/>
    </location>
</feature>
<protein>
    <submittedName>
        <fullName evidence="4">Alpha/beta hydrolase</fullName>
    </submittedName>
</protein>
<gene>
    <name evidence="4" type="ORF">ACFOUW_28120</name>
</gene>
<evidence type="ECO:0000256" key="2">
    <source>
        <dbReference type="SAM" id="SignalP"/>
    </source>
</evidence>
<proteinExistence type="predicted"/>
<keyword evidence="2" id="KW-0732">Signal</keyword>
<dbReference type="EMBL" id="JBHRZH010000032">
    <property type="protein sequence ID" value="MFC3764735.1"/>
    <property type="molecule type" value="Genomic_DNA"/>
</dbReference>
<evidence type="ECO:0000259" key="3">
    <source>
        <dbReference type="Pfam" id="PF12697"/>
    </source>
</evidence>
<sequence>MRTYEQSRGRNGIAVALALALLTMAVACGTQDSDVAGPSPSASASEEVEASPTASSSPTPTTPPAGEERCSGYGEPVDAEPAYVHQDESRRLYALHAGTGTRGVVLIHGSGLRGLCVWYRELGWLPKEGFRVVAYDRDCVGASDCGDPTDGLADLNAIIADLTERGARDVVVVGASAGAPDVIVAAARPDSPLRGTVALSPFGLSQPPVSGEFETYEAAAREAKVPVLYVLAEDDTAATAGELRDLAAVTRPAGSKAIVLPAGTGHAQQVLYADAEQTAPSAFRTEFLTFLRTHTS</sequence>
<keyword evidence="5" id="KW-1185">Reference proteome</keyword>
<dbReference type="GO" id="GO:0016787">
    <property type="term" value="F:hydrolase activity"/>
    <property type="evidence" value="ECO:0007669"/>
    <property type="project" value="UniProtKB-KW"/>
</dbReference>
<evidence type="ECO:0000256" key="1">
    <source>
        <dbReference type="SAM" id="MobiDB-lite"/>
    </source>
</evidence>
<dbReference type="Proteomes" id="UP001595699">
    <property type="component" value="Unassembled WGS sequence"/>
</dbReference>
<comment type="caution">
    <text evidence="4">The sequence shown here is derived from an EMBL/GenBank/DDBJ whole genome shotgun (WGS) entry which is preliminary data.</text>
</comment>
<accession>A0ABV7YHA6</accession>
<dbReference type="PROSITE" id="PS51257">
    <property type="entry name" value="PROKAR_LIPOPROTEIN"/>
    <property type="match status" value="1"/>
</dbReference>
<organism evidence="4 5">
    <name type="scientific">Tenggerimyces flavus</name>
    <dbReference type="NCBI Taxonomy" id="1708749"/>
    <lineage>
        <taxon>Bacteria</taxon>
        <taxon>Bacillati</taxon>
        <taxon>Actinomycetota</taxon>
        <taxon>Actinomycetes</taxon>
        <taxon>Propionibacteriales</taxon>
        <taxon>Nocardioidaceae</taxon>
        <taxon>Tenggerimyces</taxon>
    </lineage>
</organism>